<gene>
    <name evidence="3" type="ORF">ABE541_08485</name>
</gene>
<feature type="chain" id="PRO_5047261048" evidence="1">
    <location>
        <begin position="25"/>
        <end position="264"/>
    </location>
</feature>
<dbReference type="RefSeq" id="WP_021191871.1">
    <property type="nucleotide sequence ID" value="NZ_JAOQNK010000001.1"/>
</dbReference>
<name>A0ABV0BS12_9SPHI</name>
<organism evidence="3 4">
    <name type="scientific">Sphingobacterium kitahiroshimense</name>
    <dbReference type="NCBI Taxonomy" id="470446"/>
    <lineage>
        <taxon>Bacteria</taxon>
        <taxon>Pseudomonadati</taxon>
        <taxon>Bacteroidota</taxon>
        <taxon>Sphingobacteriia</taxon>
        <taxon>Sphingobacteriales</taxon>
        <taxon>Sphingobacteriaceae</taxon>
        <taxon>Sphingobacterium</taxon>
    </lineage>
</organism>
<keyword evidence="4" id="KW-1185">Reference proteome</keyword>
<keyword evidence="1" id="KW-0732">Signal</keyword>
<feature type="signal peptide" evidence="1">
    <location>
        <begin position="1"/>
        <end position="24"/>
    </location>
</feature>
<accession>A0ABV0BS12</accession>
<proteinExistence type="predicted"/>
<protein>
    <submittedName>
        <fullName evidence="3">Outer membrane beta-barrel protein</fullName>
    </submittedName>
</protein>
<dbReference type="InterPro" id="IPR025665">
    <property type="entry name" value="Beta-barrel_OMP_2"/>
</dbReference>
<evidence type="ECO:0000313" key="3">
    <source>
        <dbReference type="EMBL" id="MEN5377292.1"/>
    </source>
</evidence>
<comment type="caution">
    <text evidence="3">The sequence shown here is derived from an EMBL/GenBank/DDBJ whole genome shotgun (WGS) entry which is preliminary data.</text>
</comment>
<dbReference type="EMBL" id="JBDJNQ010000003">
    <property type="protein sequence ID" value="MEN5377292.1"/>
    <property type="molecule type" value="Genomic_DNA"/>
</dbReference>
<dbReference type="Pfam" id="PF13568">
    <property type="entry name" value="OMP_b-brl_2"/>
    <property type="match status" value="1"/>
</dbReference>
<feature type="domain" description="Outer membrane protein beta-barrel" evidence="2">
    <location>
        <begin position="80"/>
        <end position="240"/>
    </location>
</feature>
<sequence>MKKYFLSFAIIGILTSCLLVKAYAQQDSTKKINISTSILGKEDSDKIDDKNTPAVSKYPKIFGGITFSRIDWGFSRLINDGSFTLNENNEFLEYKKASNFGFDIAQFGLRFNDRFKTYISTGFEWNYLRLKHNVLLDQDATPLDYSYPDDITYKKNVFTSTYLRVPLTFEFRSKRFKNGERAKLAVGAMTGILIKGSQRLKSNEQGSQKFKDNYNLASFQYGAFARLGYDSMGVFVKYYFNDMFENSPDQQGLNNFTFGLTLGF</sequence>
<evidence type="ECO:0000259" key="2">
    <source>
        <dbReference type="Pfam" id="PF13568"/>
    </source>
</evidence>
<dbReference type="Proteomes" id="UP001409291">
    <property type="component" value="Unassembled WGS sequence"/>
</dbReference>
<evidence type="ECO:0000313" key="4">
    <source>
        <dbReference type="Proteomes" id="UP001409291"/>
    </source>
</evidence>
<evidence type="ECO:0000256" key="1">
    <source>
        <dbReference type="SAM" id="SignalP"/>
    </source>
</evidence>
<dbReference type="PROSITE" id="PS51257">
    <property type="entry name" value="PROKAR_LIPOPROTEIN"/>
    <property type="match status" value="1"/>
</dbReference>
<reference evidence="3 4" key="1">
    <citation type="submission" date="2024-04" db="EMBL/GenBank/DDBJ databases">
        <title>WGS of bacteria from Torrens River.</title>
        <authorList>
            <person name="Wyrsch E.R."/>
            <person name="Drigo B."/>
        </authorList>
    </citation>
    <scope>NUCLEOTIDE SEQUENCE [LARGE SCALE GENOMIC DNA]</scope>
    <source>
        <strain evidence="3 4">TWI391</strain>
    </source>
</reference>